<feature type="domain" description="Translation initiation factor IF-2 N-terminal" evidence="2">
    <location>
        <begin position="26"/>
        <end position="72"/>
    </location>
</feature>
<feature type="region of interest" description="Disordered" evidence="1">
    <location>
        <begin position="117"/>
        <end position="215"/>
    </location>
</feature>
<name>A0A7K1FF95_9ACTN</name>
<feature type="compositionally biased region" description="Low complexity" evidence="1">
    <location>
        <begin position="117"/>
        <end position="143"/>
    </location>
</feature>
<dbReference type="EMBL" id="WLYK01000001">
    <property type="protein sequence ID" value="MTD12791.1"/>
    <property type="molecule type" value="Genomic_DNA"/>
</dbReference>
<feature type="compositionally biased region" description="Basic and acidic residues" evidence="1">
    <location>
        <begin position="76"/>
        <end position="85"/>
    </location>
</feature>
<feature type="region of interest" description="Disordered" evidence="1">
    <location>
        <begin position="73"/>
        <end position="103"/>
    </location>
</feature>
<evidence type="ECO:0000313" key="3">
    <source>
        <dbReference type="EMBL" id="MTD12791.1"/>
    </source>
</evidence>
<dbReference type="AlphaFoldDB" id="A0A7K1FF95"/>
<dbReference type="Proteomes" id="UP000460221">
    <property type="component" value="Unassembled WGS sequence"/>
</dbReference>
<evidence type="ECO:0000313" key="4">
    <source>
        <dbReference type="Proteomes" id="UP000460221"/>
    </source>
</evidence>
<dbReference type="Pfam" id="PF04760">
    <property type="entry name" value="IF2_N"/>
    <property type="match status" value="1"/>
</dbReference>
<reference evidence="3 4" key="1">
    <citation type="submission" date="2019-11" db="EMBL/GenBank/DDBJ databases">
        <authorList>
            <person name="Jiang L.-Q."/>
        </authorList>
    </citation>
    <scope>NUCLEOTIDE SEQUENCE [LARGE SCALE GENOMIC DNA]</scope>
    <source>
        <strain evidence="3 4">YIM 132087</strain>
    </source>
</reference>
<sequence>MSSPVRVAQWFHHLSWLEQGVLVSRSRIRVHELAGELGLAPDAVLEFLSGIGVRVRGRSAVLGESMAAQVRRGLREHHEPEHRPDLPVTQAVTAPRTTPATADPDVLFLAPVSPAPSVRTPAAATPPTAAPQAAAPQAATSPTLHAADGTPHTRPIPAVRPATLPPANRPGGSRPEHQPERPARNRPVPRIPSPRTSPENDRATAPEVDHDPQWRRRGLTQDQQAEWLAAGLLPSEAGLADQCTVADIEPDDLRIVLSGRSALQRLRGGESATSVWARIQEGEQYRRRGVRLSGRFQLG</sequence>
<keyword evidence="4" id="KW-1185">Reference proteome</keyword>
<proteinExistence type="predicted"/>
<feature type="compositionally biased region" description="Basic and acidic residues" evidence="1">
    <location>
        <begin position="198"/>
        <end position="214"/>
    </location>
</feature>
<protein>
    <recommendedName>
        <fullName evidence="2">Translation initiation factor IF-2 N-terminal domain-containing protein</fullName>
    </recommendedName>
</protein>
<evidence type="ECO:0000259" key="2">
    <source>
        <dbReference type="Pfam" id="PF04760"/>
    </source>
</evidence>
<feature type="compositionally biased region" description="Basic and acidic residues" evidence="1">
    <location>
        <begin position="174"/>
        <end position="183"/>
    </location>
</feature>
<accession>A0A7K1FF95</accession>
<comment type="caution">
    <text evidence="3">The sequence shown here is derived from an EMBL/GenBank/DDBJ whole genome shotgun (WGS) entry which is preliminary data.</text>
</comment>
<organism evidence="3 4">
    <name type="scientific">Nakamurella alba</name>
    <dbReference type="NCBI Taxonomy" id="2665158"/>
    <lineage>
        <taxon>Bacteria</taxon>
        <taxon>Bacillati</taxon>
        <taxon>Actinomycetota</taxon>
        <taxon>Actinomycetes</taxon>
        <taxon>Nakamurellales</taxon>
        <taxon>Nakamurellaceae</taxon>
        <taxon>Nakamurella</taxon>
    </lineage>
</organism>
<dbReference type="InterPro" id="IPR006847">
    <property type="entry name" value="IF2_N"/>
</dbReference>
<feature type="compositionally biased region" description="Low complexity" evidence="1">
    <location>
        <begin position="87"/>
        <end position="103"/>
    </location>
</feature>
<dbReference type="Gene3D" id="1.10.10.2480">
    <property type="match status" value="1"/>
</dbReference>
<evidence type="ECO:0000256" key="1">
    <source>
        <dbReference type="SAM" id="MobiDB-lite"/>
    </source>
</evidence>
<gene>
    <name evidence="3" type="ORF">GIS00_02380</name>
</gene>